<sequence>MPDSSPDTNVKIPKIRQGIPTVYGLIIMLVVLVGVGSMFIFLASSPDLEPVPDVYVRHEKKISEDCVAGGTCQGPTVSAEDPEGDKLTYKFYDKATGELVTEVVGNSGEEVTPQFTFDKSGEKELYMVVEDGSGHTSKDYPIIIPVK</sequence>
<name>A0A1G2Q382_9BACT</name>
<dbReference type="EMBL" id="MHTC01000053">
    <property type="protein sequence ID" value="OHA54311.1"/>
    <property type="molecule type" value="Genomic_DNA"/>
</dbReference>
<evidence type="ECO:0000256" key="1">
    <source>
        <dbReference type="SAM" id="Phobius"/>
    </source>
</evidence>
<keyword evidence="1" id="KW-0812">Transmembrane</keyword>
<evidence type="ECO:0000313" key="2">
    <source>
        <dbReference type="EMBL" id="OHA54311.1"/>
    </source>
</evidence>
<protein>
    <submittedName>
        <fullName evidence="2">Uncharacterized protein</fullName>
    </submittedName>
</protein>
<comment type="caution">
    <text evidence="2">The sequence shown here is derived from an EMBL/GenBank/DDBJ whole genome shotgun (WGS) entry which is preliminary data.</text>
</comment>
<keyword evidence="1" id="KW-1133">Transmembrane helix</keyword>
<organism evidence="2 3">
    <name type="scientific">Candidatus Veblenbacteria bacterium RIFOXYB1_FULL_43_13</name>
    <dbReference type="NCBI Taxonomy" id="1802426"/>
    <lineage>
        <taxon>Bacteria</taxon>
        <taxon>Candidatus Vebleniibacteriota</taxon>
    </lineage>
</organism>
<dbReference type="Proteomes" id="UP000177575">
    <property type="component" value="Unassembled WGS sequence"/>
</dbReference>
<accession>A0A1G2Q382</accession>
<proteinExistence type="predicted"/>
<evidence type="ECO:0000313" key="3">
    <source>
        <dbReference type="Proteomes" id="UP000177575"/>
    </source>
</evidence>
<keyword evidence="1" id="KW-0472">Membrane</keyword>
<dbReference type="AlphaFoldDB" id="A0A1G2Q382"/>
<feature type="transmembrane region" description="Helical" evidence="1">
    <location>
        <begin position="21"/>
        <end position="43"/>
    </location>
</feature>
<reference evidence="2 3" key="1">
    <citation type="journal article" date="2016" name="Nat. Commun.">
        <title>Thousands of microbial genomes shed light on interconnected biogeochemical processes in an aquifer system.</title>
        <authorList>
            <person name="Anantharaman K."/>
            <person name="Brown C.T."/>
            <person name="Hug L.A."/>
            <person name="Sharon I."/>
            <person name="Castelle C.J."/>
            <person name="Probst A.J."/>
            <person name="Thomas B.C."/>
            <person name="Singh A."/>
            <person name="Wilkins M.J."/>
            <person name="Karaoz U."/>
            <person name="Brodie E.L."/>
            <person name="Williams K.H."/>
            <person name="Hubbard S.S."/>
            <person name="Banfield J.F."/>
        </authorList>
    </citation>
    <scope>NUCLEOTIDE SEQUENCE [LARGE SCALE GENOMIC DNA]</scope>
</reference>
<gene>
    <name evidence="2" type="ORF">A2388_02275</name>
</gene>